<evidence type="ECO:0000256" key="1">
    <source>
        <dbReference type="ARBA" id="ARBA00023125"/>
    </source>
</evidence>
<comment type="caution">
    <text evidence="3">The sequence shown here is derived from an EMBL/GenBank/DDBJ whole genome shotgun (WGS) entry which is preliminary data.</text>
</comment>
<sequence>MDHDDWGIETYYLSIIYLWDICTVDRFATHYNSQCERFNSKVWCPGTEAVDAFTQFWGNDVNWLVPPPILITKTLNKLKQDSAKGTLIVSRVDFCPYWPILHRDGIGLKQNVGAAVEASGVSKDHILYDLTGKMSSFLLNSRSNNTNKTYFSSFNRWSAFIKEHGFNNLPAAPIHVALYITNLIDKNCFSNVINSAIYSLKWVHELNGFADPTENSFVKSLQESAKRLNGKPVNKKEPVSIDIFIELCTKFKDSNDLLIVRDLAMIVLSFSGFLRFDELSSLKCKDVTVYDEFLKLFISQSKTDQYRQDGEITINEVYNVVKISKCGKSPGVDNIPVKLYTNTTALNALIRVFKICKNSNNVPVMWNKCIITPIPKSSTADPRDPMSYTVASSILVCP</sequence>
<dbReference type="EMBL" id="UYJE01008714">
    <property type="protein sequence ID" value="VDI66510.1"/>
    <property type="molecule type" value="Genomic_DNA"/>
</dbReference>
<dbReference type="InterPro" id="IPR010998">
    <property type="entry name" value="Integrase_recombinase_N"/>
</dbReference>
<dbReference type="InterPro" id="IPR052925">
    <property type="entry name" value="Phage_Integrase-like_Recomb"/>
</dbReference>
<organism evidence="3 4">
    <name type="scientific">Mytilus galloprovincialis</name>
    <name type="common">Mediterranean mussel</name>
    <dbReference type="NCBI Taxonomy" id="29158"/>
    <lineage>
        <taxon>Eukaryota</taxon>
        <taxon>Metazoa</taxon>
        <taxon>Spiralia</taxon>
        <taxon>Lophotrochozoa</taxon>
        <taxon>Mollusca</taxon>
        <taxon>Bivalvia</taxon>
        <taxon>Autobranchia</taxon>
        <taxon>Pteriomorphia</taxon>
        <taxon>Mytilida</taxon>
        <taxon>Mytiloidea</taxon>
        <taxon>Mytilidae</taxon>
        <taxon>Mytilinae</taxon>
        <taxon>Mytilus</taxon>
    </lineage>
</organism>
<reference evidence="3" key="1">
    <citation type="submission" date="2018-11" db="EMBL/GenBank/DDBJ databases">
        <authorList>
            <person name="Alioto T."/>
            <person name="Alioto T."/>
        </authorList>
    </citation>
    <scope>NUCLEOTIDE SEQUENCE</scope>
</reference>
<accession>A0A8B6GMB8</accession>
<dbReference type="InterPro" id="IPR011010">
    <property type="entry name" value="DNA_brk_join_enz"/>
</dbReference>
<dbReference type="InterPro" id="IPR013762">
    <property type="entry name" value="Integrase-like_cat_sf"/>
</dbReference>
<keyword evidence="1" id="KW-0238">DNA-binding</keyword>
<dbReference type="PANTHER" id="PTHR34605">
    <property type="entry name" value="PHAGE_INTEGRASE DOMAIN-CONTAINING PROTEIN"/>
    <property type="match status" value="1"/>
</dbReference>
<name>A0A8B6GMB8_MYTGA</name>
<dbReference type="AlphaFoldDB" id="A0A8B6GMB8"/>
<dbReference type="GO" id="GO:0015074">
    <property type="term" value="P:DNA integration"/>
    <property type="evidence" value="ECO:0007669"/>
    <property type="project" value="InterPro"/>
</dbReference>
<protein>
    <recommendedName>
        <fullName evidence="5">Tyr recombinase domain-containing protein</fullName>
    </recommendedName>
</protein>
<dbReference type="GO" id="GO:0003677">
    <property type="term" value="F:DNA binding"/>
    <property type="evidence" value="ECO:0007669"/>
    <property type="project" value="UniProtKB-KW"/>
</dbReference>
<gene>
    <name evidence="3" type="ORF">MGAL_10B094333</name>
</gene>
<keyword evidence="2" id="KW-0233">DNA recombination</keyword>
<dbReference type="Gene3D" id="1.10.443.10">
    <property type="entry name" value="Intergrase catalytic core"/>
    <property type="match status" value="1"/>
</dbReference>
<evidence type="ECO:0008006" key="5">
    <source>
        <dbReference type="Google" id="ProtNLM"/>
    </source>
</evidence>
<dbReference type="Proteomes" id="UP000596742">
    <property type="component" value="Unassembled WGS sequence"/>
</dbReference>
<evidence type="ECO:0000313" key="3">
    <source>
        <dbReference type="EMBL" id="VDI66510.1"/>
    </source>
</evidence>
<evidence type="ECO:0000313" key="4">
    <source>
        <dbReference type="Proteomes" id="UP000596742"/>
    </source>
</evidence>
<dbReference type="GO" id="GO:0006310">
    <property type="term" value="P:DNA recombination"/>
    <property type="evidence" value="ECO:0007669"/>
    <property type="project" value="UniProtKB-KW"/>
</dbReference>
<evidence type="ECO:0000256" key="2">
    <source>
        <dbReference type="ARBA" id="ARBA00023172"/>
    </source>
</evidence>
<dbReference type="Gene3D" id="1.10.150.130">
    <property type="match status" value="1"/>
</dbReference>
<dbReference type="SUPFAM" id="SSF56349">
    <property type="entry name" value="DNA breaking-rejoining enzymes"/>
    <property type="match status" value="1"/>
</dbReference>
<dbReference type="OrthoDB" id="6105221at2759"/>
<dbReference type="PANTHER" id="PTHR34605:SF6">
    <property type="entry name" value="TYR RECOMBINASE DOMAIN-CONTAINING PROTEIN"/>
    <property type="match status" value="1"/>
</dbReference>
<keyword evidence="4" id="KW-1185">Reference proteome</keyword>
<dbReference type="SUPFAM" id="SSF47823">
    <property type="entry name" value="lambda integrase-like, N-terminal domain"/>
    <property type="match status" value="1"/>
</dbReference>
<proteinExistence type="predicted"/>